<sequence>MASENVKRLVECERNAKQMIQKARMERADLLNLAVSDAKNTILDLQKEHQMILDRERKLEDEQVAELIQYLKERKEHDLKKFEINLVEGEEVVDMIVGMTTQISLNENKM</sequence>
<feature type="coiled-coil region" evidence="1">
    <location>
        <begin position="28"/>
        <end position="62"/>
    </location>
</feature>
<comment type="caution">
    <text evidence="2">The sequence shown here is derived from an EMBL/GenBank/DDBJ whole genome shotgun (WGS) entry which is preliminary data.</text>
</comment>
<organism evidence="2 3">
    <name type="scientific">Pseudoloma neurophilia</name>
    <dbReference type="NCBI Taxonomy" id="146866"/>
    <lineage>
        <taxon>Eukaryota</taxon>
        <taxon>Fungi</taxon>
        <taxon>Fungi incertae sedis</taxon>
        <taxon>Microsporidia</taxon>
        <taxon>Pseudoloma</taxon>
    </lineage>
</organism>
<proteinExistence type="predicted"/>
<evidence type="ECO:0000313" key="2">
    <source>
        <dbReference type="EMBL" id="KRH91762.1"/>
    </source>
</evidence>
<dbReference type="OrthoDB" id="2193583at2759"/>
<dbReference type="AlphaFoldDB" id="A0A0R0LQG8"/>
<name>A0A0R0LQG8_9MICR</name>
<accession>A0A0R0LQG8</accession>
<reference evidence="2 3" key="1">
    <citation type="submission" date="2015-07" db="EMBL/GenBank/DDBJ databases">
        <title>The genome of Pseudoloma neurophilia, a relevant intracellular parasite of the zebrafish.</title>
        <authorList>
            <person name="Ndikumana S."/>
            <person name="Pelin A."/>
            <person name="Sanders J."/>
            <person name="Corradi N."/>
        </authorList>
    </citation>
    <scope>NUCLEOTIDE SEQUENCE [LARGE SCALE GENOMIC DNA]</scope>
    <source>
        <strain evidence="2 3">MK1</strain>
    </source>
</reference>
<gene>
    <name evidence="2" type="ORF">M153_27129000187</name>
</gene>
<dbReference type="Gene3D" id="1.20.5.2950">
    <property type="match status" value="1"/>
</dbReference>
<dbReference type="VEuPathDB" id="MicrosporidiaDB:M153_27129000187"/>
<keyword evidence="3" id="KW-1185">Reference proteome</keyword>
<keyword evidence="1" id="KW-0175">Coiled coil</keyword>
<evidence type="ECO:0000313" key="3">
    <source>
        <dbReference type="Proteomes" id="UP000051530"/>
    </source>
</evidence>
<evidence type="ECO:0000256" key="1">
    <source>
        <dbReference type="SAM" id="Coils"/>
    </source>
</evidence>
<protein>
    <submittedName>
        <fullName evidence="2">Putative Vacuolar (H+)-ATPase G subunit protein</fullName>
    </submittedName>
</protein>
<dbReference type="Proteomes" id="UP000051530">
    <property type="component" value="Unassembled WGS sequence"/>
</dbReference>
<dbReference type="EMBL" id="LGUB01001550">
    <property type="protein sequence ID" value="KRH91762.1"/>
    <property type="molecule type" value="Genomic_DNA"/>
</dbReference>